<evidence type="ECO:0000259" key="1">
    <source>
        <dbReference type="PROSITE" id="PS51192"/>
    </source>
</evidence>
<proteinExistence type="predicted"/>
<organism evidence="2">
    <name type="scientific">uncultured bacterium contig00004</name>
    <dbReference type="NCBI Taxonomy" id="1181496"/>
    <lineage>
        <taxon>Bacteria</taxon>
        <taxon>environmental samples</taxon>
    </lineage>
</organism>
<dbReference type="SUPFAM" id="SSF52540">
    <property type="entry name" value="P-loop containing nucleoside triphosphate hydrolases"/>
    <property type="match status" value="1"/>
</dbReference>
<dbReference type="CDD" id="cd18011">
    <property type="entry name" value="DEXDc_RapA"/>
    <property type="match status" value="1"/>
</dbReference>
<sequence>MPVEQPIKEGQIIKSPLFSEPMRVETVRADTSGTLTIGMVGIQTERFRRVTLPPEEVADLTILNEVYTYNDDGKLLRLGIQAHSLGIAYEFDPYFGLSISKVDPLPHQLEAVYDYFLKIPRVRFLLADDAGAGKTVMSGLLIKELELRGLAERILIVCPANLAFQWQRELREKFEAKFEVMKGSDIREQFGFNQWKEKTRVITSLDLAKRDDILPGLRQVHWDLIIVDEAHRMSAADETHKSQRYRLGELLRDTTDHLLLLTATPHKGDPNNFTLFLQLLDQDTFADVKSIQQAMVNQRAPFYLRRTKEAMVYFPEQKPDGSWEARKIFTKRIPKTVDFEIDGDELELYKNVTDFVKEQSIKAAAQGDTPRARAVGFLMALYQRRLASSTYSLRRSLEKRAKRLEEGLKYAKELAQQAPPDIPSADELEEMDDIERERLEEILEAITMAGNEAQIKEEVAAEEVKGLGKYGKVLTVIT</sequence>
<evidence type="ECO:0000313" key="2">
    <source>
        <dbReference type="EMBL" id="AGS51561.1"/>
    </source>
</evidence>
<dbReference type="Pfam" id="PF00176">
    <property type="entry name" value="SNF2-rel_dom"/>
    <property type="match status" value="1"/>
</dbReference>
<dbReference type="InterPro" id="IPR027417">
    <property type="entry name" value="P-loop_NTPase"/>
</dbReference>
<name>A0A806JXT6_9BACT</name>
<dbReference type="InterPro" id="IPR014001">
    <property type="entry name" value="Helicase_ATP-bd"/>
</dbReference>
<feature type="domain" description="Helicase ATP-binding" evidence="1">
    <location>
        <begin position="115"/>
        <end position="283"/>
    </location>
</feature>
<dbReference type="PANTHER" id="PTHR10799">
    <property type="entry name" value="SNF2/RAD54 HELICASE FAMILY"/>
    <property type="match status" value="1"/>
</dbReference>
<dbReference type="InterPro" id="IPR057342">
    <property type="entry name" value="DEXDc_RapA"/>
</dbReference>
<dbReference type="EMBL" id="JQ844164">
    <property type="protein sequence ID" value="AGS51561.1"/>
    <property type="molecule type" value="Genomic_DNA"/>
</dbReference>
<reference evidence="2" key="1">
    <citation type="submission" date="2012-03" db="EMBL/GenBank/DDBJ databases">
        <title>Functional metagenomics reveals considerable lignocellulase gene clusters in the gut microbiome of a wood-feeding higher termite.</title>
        <authorList>
            <person name="Liu N."/>
        </authorList>
    </citation>
    <scope>NUCLEOTIDE SEQUENCE</scope>
</reference>
<dbReference type="Gene3D" id="3.40.50.10810">
    <property type="entry name" value="Tandem AAA-ATPase domain"/>
    <property type="match status" value="1"/>
</dbReference>
<dbReference type="SMART" id="SM00487">
    <property type="entry name" value="DEXDc"/>
    <property type="match status" value="1"/>
</dbReference>
<dbReference type="GO" id="GO:0004386">
    <property type="term" value="F:helicase activity"/>
    <property type="evidence" value="ECO:0007669"/>
    <property type="project" value="UniProtKB-KW"/>
</dbReference>
<protein>
    <recommendedName>
        <fullName evidence="1">Helicase ATP-binding domain-containing protein</fullName>
    </recommendedName>
</protein>
<dbReference type="AlphaFoldDB" id="A0A806JXT6"/>
<dbReference type="PROSITE" id="PS51192">
    <property type="entry name" value="HELICASE_ATP_BIND_1"/>
    <property type="match status" value="1"/>
</dbReference>
<accession>A0A806JXT6</accession>
<dbReference type="InterPro" id="IPR000330">
    <property type="entry name" value="SNF2_N"/>
</dbReference>
<dbReference type="GO" id="GO:0005524">
    <property type="term" value="F:ATP binding"/>
    <property type="evidence" value="ECO:0007669"/>
    <property type="project" value="UniProtKB-KW"/>
</dbReference>
<dbReference type="InterPro" id="IPR038718">
    <property type="entry name" value="SNF2-like_sf"/>
</dbReference>